<evidence type="ECO:0000313" key="4">
    <source>
        <dbReference type="Proteomes" id="UP000515734"/>
    </source>
</evidence>
<dbReference type="InterPro" id="IPR004378">
    <property type="entry name" value="F420H2_quin_Rdtase"/>
</dbReference>
<evidence type="ECO:0000256" key="2">
    <source>
        <dbReference type="ARBA" id="ARBA00049106"/>
    </source>
</evidence>
<protein>
    <recommendedName>
        <fullName evidence="5">Deazaflavin-dependent oxidoreductase (Nitroreductase family)</fullName>
    </recommendedName>
</protein>
<dbReference type="NCBIfam" id="TIGR00026">
    <property type="entry name" value="hi_GC_TIGR00026"/>
    <property type="match status" value="1"/>
</dbReference>
<dbReference type="PANTHER" id="PTHR39428">
    <property type="entry name" value="F420H(2)-DEPENDENT QUINONE REDUCTASE RV1261C"/>
    <property type="match status" value="1"/>
</dbReference>
<dbReference type="InterPro" id="IPR012349">
    <property type="entry name" value="Split_barrel_FMN-bd"/>
</dbReference>
<dbReference type="PANTHER" id="PTHR39428:SF1">
    <property type="entry name" value="F420H(2)-DEPENDENT QUINONE REDUCTASE RV1261C"/>
    <property type="match status" value="1"/>
</dbReference>
<organism evidence="3 4">
    <name type="scientific">Mycolicibacterium litorale</name>
    <dbReference type="NCBI Taxonomy" id="758802"/>
    <lineage>
        <taxon>Bacteria</taxon>
        <taxon>Bacillati</taxon>
        <taxon>Actinomycetota</taxon>
        <taxon>Actinomycetes</taxon>
        <taxon>Mycobacteriales</taxon>
        <taxon>Mycobacteriaceae</taxon>
        <taxon>Mycolicibacterium</taxon>
    </lineage>
</organism>
<dbReference type="GO" id="GO:0005886">
    <property type="term" value="C:plasma membrane"/>
    <property type="evidence" value="ECO:0007669"/>
    <property type="project" value="TreeGrafter"/>
</dbReference>
<dbReference type="AlphaFoldDB" id="A0A6S6PEM4"/>
<gene>
    <name evidence="3" type="ORF">NIIDNTM18_54250</name>
</gene>
<dbReference type="GO" id="GO:0016491">
    <property type="term" value="F:oxidoreductase activity"/>
    <property type="evidence" value="ECO:0007669"/>
    <property type="project" value="InterPro"/>
</dbReference>
<evidence type="ECO:0000313" key="3">
    <source>
        <dbReference type="EMBL" id="BCI56147.1"/>
    </source>
</evidence>
<dbReference type="EMBL" id="AP023287">
    <property type="protein sequence ID" value="BCI56147.1"/>
    <property type="molecule type" value="Genomic_DNA"/>
</dbReference>
<evidence type="ECO:0000256" key="1">
    <source>
        <dbReference type="ARBA" id="ARBA00008710"/>
    </source>
</evidence>
<dbReference type="Gene3D" id="2.30.110.10">
    <property type="entry name" value="Electron Transport, Fmn-binding Protein, Chain A"/>
    <property type="match status" value="1"/>
</dbReference>
<accession>A0A6S6PEM4</accession>
<dbReference type="Proteomes" id="UP000515734">
    <property type="component" value="Chromosome"/>
</dbReference>
<evidence type="ECO:0008006" key="5">
    <source>
        <dbReference type="Google" id="ProtNLM"/>
    </source>
</evidence>
<reference evidence="3 4" key="1">
    <citation type="submission" date="2020-07" db="EMBL/GenBank/DDBJ databases">
        <title>Complete genome sequence of Mycolicibacterium litorale like strain isolated from cardiac implantable electronic device infection.</title>
        <authorList>
            <person name="Fukano H."/>
            <person name="Miyama H."/>
            <person name="Hoshino Y."/>
        </authorList>
    </citation>
    <scope>NUCLEOTIDE SEQUENCE [LARGE SCALE GENOMIC DNA]</scope>
    <source>
        <strain evidence="3 4">NIIDNTM18</strain>
    </source>
</reference>
<dbReference type="GO" id="GO:0070967">
    <property type="term" value="F:coenzyme F420 binding"/>
    <property type="evidence" value="ECO:0007669"/>
    <property type="project" value="TreeGrafter"/>
</dbReference>
<dbReference type="SUPFAM" id="SSF50475">
    <property type="entry name" value="FMN-binding split barrel"/>
    <property type="match status" value="1"/>
</dbReference>
<dbReference type="Pfam" id="PF04075">
    <property type="entry name" value="F420H2_quin_red"/>
    <property type="match status" value="1"/>
</dbReference>
<comment type="similarity">
    <text evidence="1">Belongs to the F420H(2)-dependent quinone reductase family.</text>
</comment>
<proteinExistence type="inferred from homology"/>
<name>A0A6S6PEM4_9MYCO</name>
<sequence length="161" mass="17672">MGIEARDPLLTTTMSEFDMDKFVSDAAYVHDLNQNVIRDFRANGGSVLAHGVDTVLLLHTIGAKSGEPRLSPLAYVRLDNRMLIVGAYAGAPKHPAWVHNLRATPTARIEVGAEAYQVSARELVGAEREATFDKLVSIAPVFAQYQARTSRAIPLFELIRL</sequence>
<comment type="catalytic activity">
    <reaction evidence="2">
        <text>oxidized coenzyme F420-(gamma-L-Glu)(n) + a quinol + H(+) = reduced coenzyme F420-(gamma-L-Glu)(n) + a quinone</text>
        <dbReference type="Rhea" id="RHEA:39663"/>
        <dbReference type="Rhea" id="RHEA-COMP:12939"/>
        <dbReference type="Rhea" id="RHEA-COMP:14378"/>
        <dbReference type="ChEBI" id="CHEBI:15378"/>
        <dbReference type="ChEBI" id="CHEBI:24646"/>
        <dbReference type="ChEBI" id="CHEBI:132124"/>
        <dbReference type="ChEBI" id="CHEBI:133980"/>
        <dbReference type="ChEBI" id="CHEBI:139511"/>
    </reaction>
</comment>